<dbReference type="InterPro" id="IPR003594">
    <property type="entry name" value="HATPase_dom"/>
</dbReference>
<evidence type="ECO:0000256" key="6">
    <source>
        <dbReference type="ARBA" id="ARBA00022679"/>
    </source>
</evidence>
<dbReference type="InterPro" id="IPR004105">
    <property type="entry name" value="CheA-like_dim"/>
</dbReference>
<feature type="domain" description="Histidine kinase" evidence="13">
    <location>
        <begin position="277"/>
        <end position="527"/>
    </location>
</feature>
<dbReference type="EMBL" id="QVTD01000005">
    <property type="protein sequence ID" value="RFU63920.1"/>
    <property type="molecule type" value="Genomic_DNA"/>
</dbReference>
<dbReference type="SUPFAM" id="SSF47226">
    <property type="entry name" value="Histidine-containing phosphotransfer domain, HPT domain"/>
    <property type="match status" value="1"/>
</dbReference>
<evidence type="ECO:0000256" key="8">
    <source>
        <dbReference type="ARBA" id="ARBA00022777"/>
    </source>
</evidence>
<evidence type="ECO:0000259" key="13">
    <source>
        <dbReference type="PROSITE" id="PS50109"/>
    </source>
</evidence>
<evidence type="ECO:0000256" key="9">
    <source>
        <dbReference type="ARBA" id="ARBA00022840"/>
    </source>
</evidence>
<name>A0A372LF39_9BACI</name>
<dbReference type="GO" id="GO:0006935">
    <property type="term" value="P:chemotaxis"/>
    <property type="evidence" value="ECO:0007669"/>
    <property type="project" value="UniProtKB-KW"/>
</dbReference>
<dbReference type="Pfam" id="PF01627">
    <property type="entry name" value="Hpt"/>
    <property type="match status" value="1"/>
</dbReference>
<dbReference type="InterPro" id="IPR036641">
    <property type="entry name" value="HPT_dom_sf"/>
</dbReference>
<evidence type="ECO:0000256" key="3">
    <source>
        <dbReference type="ARBA" id="ARBA00021495"/>
    </source>
</evidence>
<evidence type="ECO:0000256" key="11">
    <source>
        <dbReference type="PROSITE-ProRule" id="PRU00110"/>
    </source>
</evidence>
<dbReference type="Gene3D" id="3.30.70.1110">
    <property type="entry name" value="Histidine kinase CheA-like, P2 response regulator-binding domain"/>
    <property type="match status" value="1"/>
</dbReference>
<dbReference type="PROSITE" id="PS50851">
    <property type="entry name" value="CHEW"/>
    <property type="match status" value="1"/>
</dbReference>
<proteinExistence type="predicted"/>
<evidence type="ECO:0000259" key="14">
    <source>
        <dbReference type="PROSITE" id="PS50851"/>
    </source>
</evidence>
<dbReference type="SUPFAM" id="SSF47384">
    <property type="entry name" value="Homodimeric domain of signal transducing histidine kinase"/>
    <property type="match status" value="1"/>
</dbReference>
<organism evidence="16 17">
    <name type="scientific">Peribacillus glennii</name>
    <dbReference type="NCBI Taxonomy" id="2303991"/>
    <lineage>
        <taxon>Bacteria</taxon>
        <taxon>Bacillati</taxon>
        <taxon>Bacillota</taxon>
        <taxon>Bacilli</taxon>
        <taxon>Bacillales</taxon>
        <taxon>Bacillaceae</taxon>
        <taxon>Peribacillus</taxon>
    </lineage>
</organism>
<dbReference type="InterPro" id="IPR008207">
    <property type="entry name" value="Sig_transdc_His_kin_Hpt_dom"/>
</dbReference>
<dbReference type="InterPro" id="IPR037052">
    <property type="entry name" value="CheA-like_P2_sf"/>
</dbReference>
<keyword evidence="5 11" id="KW-0597">Phosphoprotein</keyword>
<dbReference type="SMART" id="SM00387">
    <property type="entry name" value="HATPase_c"/>
    <property type="match status" value="1"/>
</dbReference>
<dbReference type="GO" id="GO:0005524">
    <property type="term" value="F:ATP binding"/>
    <property type="evidence" value="ECO:0007669"/>
    <property type="project" value="UniProtKB-KW"/>
</dbReference>
<reference evidence="16 17" key="1">
    <citation type="submission" date="2018-08" db="EMBL/GenBank/DDBJ databases">
        <title>Bacillus chawlae sp. nov., Bacillus glennii sp. nov., and Bacillus saganii sp. nov. Isolated from the Vehicle Assembly Building at Kennedy Space Center where the Viking Spacecraft were Assembled.</title>
        <authorList>
            <person name="Seuylemezian A."/>
            <person name="Vaishampayan P."/>
        </authorList>
    </citation>
    <scope>NUCLEOTIDE SEQUENCE [LARGE SCALE GENOMIC DNA]</scope>
    <source>
        <strain evidence="16 17">V44-8</strain>
    </source>
</reference>
<dbReference type="Pfam" id="PF07194">
    <property type="entry name" value="P2"/>
    <property type="match status" value="1"/>
</dbReference>
<dbReference type="InterPro" id="IPR005467">
    <property type="entry name" value="His_kinase_dom"/>
</dbReference>
<dbReference type="Gene3D" id="2.30.30.40">
    <property type="entry name" value="SH3 Domains"/>
    <property type="match status" value="1"/>
</dbReference>
<dbReference type="Proteomes" id="UP000262939">
    <property type="component" value="Unassembled WGS sequence"/>
</dbReference>
<evidence type="ECO:0000256" key="1">
    <source>
        <dbReference type="ARBA" id="ARBA00000085"/>
    </source>
</evidence>
<keyword evidence="7" id="KW-0547">Nucleotide-binding</keyword>
<dbReference type="SMART" id="SM00260">
    <property type="entry name" value="CheW"/>
    <property type="match status" value="1"/>
</dbReference>
<dbReference type="PROSITE" id="PS50894">
    <property type="entry name" value="HPT"/>
    <property type="match status" value="1"/>
</dbReference>
<dbReference type="InterPro" id="IPR051315">
    <property type="entry name" value="Bact_Chemotaxis_CheA"/>
</dbReference>
<dbReference type="AlphaFoldDB" id="A0A372LF39"/>
<dbReference type="InterPro" id="IPR035891">
    <property type="entry name" value="CheY-binding_CheA"/>
</dbReference>
<evidence type="ECO:0000256" key="5">
    <source>
        <dbReference type="ARBA" id="ARBA00022553"/>
    </source>
</evidence>
<dbReference type="SMART" id="SM01231">
    <property type="entry name" value="H-kinase_dim"/>
    <property type="match status" value="1"/>
</dbReference>
<evidence type="ECO:0000256" key="12">
    <source>
        <dbReference type="SAM" id="MobiDB-lite"/>
    </source>
</evidence>
<evidence type="ECO:0000256" key="7">
    <source>
        <dbReference type="ARBA" id="ARBA00022741"/>
    </source>
</evidence>
<evidence type="ECO:0000313" key="17">
    <source>
        <dbReference type="Proteomes" id="UP000262939"/>
    </source>
</evidence>
<dbReference type="FunFam" id="3.30.565.10:FF:000016">
    <property type="entry name" value="Chemotaxis protein CheA, putative"/>
    <property type="match status" value="1"/>
</dbReference>
<dbReference type="PANTHER" id="PTHR43395:SF1">
    <property type="entry name" value="CHEMOTAXIS PROTEIN CHEA"/>
    <property type="match status" value="1"/>
</dbReference>
<dbReference type="Gene3D" id="1.10.287.560">
    <property type="entry name" value="Histidine kinase CheA-like, homodimeric domain"/>
    <property type="match status" value="1"/>
</dbReference>
<dbReference type="SUPFAM" id="SSF55874">
    <property type="entry name" value="ATPase domain of HSP90 chaperone/DNA topoisomerase II/histidine kinase"/>
    <property type="match status" value="1"/>
</dbReference>
<dbReference type="CDD" id="cd00088">
    <property type="entry name" value="HPT"/>
    <property type="match status" value="1"/>
</dbReference>
<dbReference type="InterPro" id="IPR036097">
    <property type="entry name" value="HisK_dim/P_sf"/>
</dbReference>
<evidence type="ECO:0000256" key="2">
    <source>
        <dbReference type="ARBA" id="ARBA00012438"/>
    </source>
</evidence>
<dbReference type="CDD" id="cd00731">
    <property type="entry name" value="CheA_reg"/>
    <property type="match status" value="1"/>
</dbReference>
<dbReference type="CDD" id="cd16916">
    <property type="entry name" value="HATPase_CheA-like"/>
    <property type="match status" value="1"/>
</dbReference>
<dbReference type="SUPFAM" id="SSF50341">
    <property type="entry name" value="CheW-like"/>
    <property type="match status" value="1"/>
</dbReference>
<dbReference type="SMART" id="SM00073">
    <property type="entry name" value="HPT"/>
    <property type="match status" value="1"/>
</dbReference>
<keyword evidence="10" id="KW-0902">Two-component regulatory system</keyword>
<feature type="domain" description="CheW-like" evidence="14">
    <location>
        <begin position="529"/>
        <end position="662"/>
    </location>
</feature>
<keyword evidence="9" id="KW-0067">ATP-binding</keyword>
<evidence type="ECO:0000313" key="16">
    <source>
        <dbReference type="EMBL" id="RFU63920.1"/>
    </source>
</evidence>
<accession>A0A372LF39</accession>
<gene>
    <name evidence="16" type="ORF">D0466_10735</name>
</gene>
<sequence length="662" mass="73165">METNQYLDLFLEESTEHLQAINDHLLKLENHPEDTAVVGEIFRSAHTLKGMAATMGYSDIAELTHEMENVLDLLRNEKIHVTTNVVDVIFQSLESLEEMVASIREGGQGNKDVSALVDLLNRIEKGDVEAAPVKPVLMDGLGPVSECEHTVITQAKSQGFEAYAISVTIDENCVLKGVRAYMVFEELENHGEVIKTVPDVEALENEQFDNEFRVLLISKAIEEEIKLKLLNISEVVKAEVDTFQPEQANLNQPDESARAEKSGDEPKTKPSSAANQAASKTIRVNIERIDQLMNLFEELIIDRGRLEDISARKKDPELNETVEKMVRVSSDLQSLILKMRMVPVEQVFNRFPRMVRGLAKDLDKEIQLTIIGAETELDRTVIDEIGDPLVHLIRNSIDHGIEAPEVRKKNGKNPEGNVTLRAYQSGNHVFIEIEDDGAGINREAVINKAVEKGIIAPEDAPSLTDSEVYQLLFSSGFSTAEQISDISGRGVGLDVVKNKIELLGGTITTESKPGNGTLFSIKLPLTLSILSAMLVKVEDETYAVPLSSILETATIDRSQVMKTHGQEVIDYRDKVIPLVTLRNVLNVPQTTEKQPEKNTYSILVVKKGSQMTALAVDSFIGKREIVLKSLGDYIKNVFAISGATILGDGNIALILDTNDLIK</sequence>
<dbReference type="EC" id="2.7.13.3" evidence="2"/>
<dbReference type="Pfam" id="PF02895">
    <property type="entry name" value="H-kinase_dim"/>
    <property type="match status" value="1"/>
</dbReference>
<comment type="caution">
    <text evidence="16">The sequence shown here is derived from an EMBL/GenBank/DDBJ whole genome shotgun (WGS) entry which is preliminary data.</text>
</comment>
<dbReference type="InterPro" id="IPR036061">
    <property type="entry name" value="CheW-like_dom_sf"/>
</dbReference>
<dbReference type="Gene3D" id="3.30.565.10">
    <property type="entry name" value="Histidine kinase-like ATPase, C-terminal domain"/>
    <property type="match status" value="1"/>
</dbReference>
<dbReference type="PROSITE" id="PS50109">
    <property type="entry name" value="HIS_KIN"/>
    <property type="match status" value="1"/>
</dbReference>
<dbReference type="PRINTS" id="PR00344">
    <property type="entry name" value="BCTRLSENSOR"/>
</dbReference>
<feature type="modified residue" description="Phosphohistidine" evidence="11">
    <location>
        <position position="46"/>
    </location>
</feature>
<feature type="compositionally biased region" description="Basic and acidic residues" evidence="12">
    <location>
        <begin position="255"/>
        <end position="268"/>
    </location>
</feature>
<dbReference type="GO" id="GO:0005737">
    <property type="term" value="C:cytoplasm"/>
    <property type="evidence" value="ECO:0007669"/>
    <property type="project" value="InterPro"/>
</dbReference>
<dbReference type="PANTHER" id="PTHR43395">
    <property type="entry name" value="SENSOR HISTIDINE KINASE CHEA"/>
    <property type="match status" value="1"/>
</dbReference>
<feature type="compositionally biased region" description="Polar residues" evidence="12">
    <location>
        <begin position="269"/>
        <end position="278"/>
    </location>
</feature>
<evidence type="ECO:0000256" key="4">
    <source>
        <dbReference type="ARBA" id="ARBA00022500"/>
    </source>
</evidence>
<feature type="compositionally biased region" description="Polar residues" evidence="12">
    <location>
        <begin position="244"/>
        <end position="254"/>
    </location>
</feature>
<protein>
    <recommendedName>
        <fullName evidence="3">Chemotaxis protein CheA</fullName>
        <ecNumber evidence="2">2.7.13.3</ecNumber>
    </recommendedName>
</protein>
<dbReference type="InterPro" id="IPR010808">
    <property type="entry name" value="CheA_P2-bd"/>
</dbReference>
<keyword evidence="4" id="KW-0145">Chemotaxis</keyword>
<dbReference type="Pfam" id="PF02518">
    <property type="entry name" value="HATPase_c"/>
    <property type="match status" value="1"/>
</dbReference>
<dbReference type="Gene3D" id="1.20.120.160">
    <property type="entry name" value="HPT domain"/>
    <property type="match status" value="1"/>
</dbReference>
<dbReference type="OrthoDB" id="9803176at2"/>
<comment type="catalytic activity">
    <reaction evidence="1">
        <text>ATP + protein L-histidine = ADP + protein N-phospho-L-histidine.</text>
        <dbReference type="EC" id="2.7.13.3"/>
    </reaction>
</comment>
<feature type="region of interest" description="Disordered" evidence="12">
    <location>
        <begin position="244"/>
        <end position="278"/>
    </location>
</feature>
<dbReference type="InterPro" id="IPR036890">
    <property type="entry name" value="HATPase_C_sf"/>
</dbReference>
<dbReference type="SUPFAM" id="SSF55052">
    <property type="entry name" value="CheY-binding domain of CheA"/>
    <property type="match status" value="1"/>
</dbReference>
<dbReference type="InterPro" id="IPR037006">
    <property type="entry name" value="CheA-like_homodim_sf"/>
</dbReference>
<keyword evidence="17" id="KW-1185">Reference proteome</keyword>
<feature type="domain" description="HPt" evidence="15">
    <location>
        <begin position="1"/>
        <end position="103"/>
    </location>
</feature>
<evidence type="ECO:0000259" key="15">
    <source>
        <dbReference type="PROSITE" id="PS50894"/>
    </source>
</evidence>
<keyword evidence="6" id="KW-0808">Transferase</keyword>
<dbReference type="Pfam" id="PF01584">
    <property type="entry name" value="CheW"/>
    <property type="match status" value="1"/>
</dbReference>
<dbReference type="GO" id="GO:0000155">
    <property type="term" value="F:phosphorelay sensor kinase activity"/>
    <property type="evidence" value="ECO:0007669"/>
    <property type="project" value="InterPro"/>
</dbReference>
<dbReference type="InterPro" id="IPR002545">
    <property type="entry name" value="CheW-lke_dom"/>
</dbReference>
<dbReference type="RefSeq" id="WP_117322556.1">
    <property type="nucleotide sequence ID" value="NZ_QVTD01000005.1"/>
</dbReference>
<evidence type="ECO:0000256" key="10">
    <source>
        <dbReference type="ARBA" id="ARBA00023012"/>
    </source>
</evidence>
<keyword evidence="8" id="KW-0418">Kinase</keyword>
<dbReference type="InterPro" id="IPR004358">
    <property type="entry name" value="Sig_transdc_His_kin-like_C"/>
</dbReference>